<evidence type="ECO:0000256" key="3">
    <source>
        <dbReference type="ARBA" id="ARBA00022763"/>
    </source>
</evidence>
<dbReference type="AlphaFoldDB" id="A0A8T2PRZ0"/>
<dbReference type="Gene3D" id="1.20.5.170">
    <property type="match status" value="1"/>
</dbReference>
<comment type="similarity">
    <text evidence="1">Belongs to the SWI5/SAE3 family.</text>
</comment>
<keyword evidence="5" id="KW-0234">DNA repair</keyword>
<dbReference type="GO" id="GO:0000724">
    <property type="term" value="P:double-strand break repair via homologous recombination"/>
    <property type="evidence" value="ECO:0007669"/>
    <property type="project" value="TreeGrafter"/>
</dbReference>
<evidence type="ECO:0000313" key="10">
    <source>
        <dbReference type="EMBL" id="KAG9354172.1"/>
    </source>
</evidence>
<keyword evidence="11" id="KW-1185">Reference proteome</keyword>
<evidence type="ECO:0000313" key="11">
    <source>
        <dbReference type="Proteomes" id="UP000824540"/>
    </source>
</evidence>
<reference evidence="10" key="1">
    <citation type="thesis" date="2021" institute="BYU ScholarsArchive" country="Provo, UT, USA">
        <title>Applications of and Algorithms for Genome Assembly and Genomic Analyses with an Emphasis on Marine Teleosts.</title>
        <authorList>
            <person name="Pickett B.D."/>
        </authorList>
    </citation>
    <scope>NUCLEOTIDE SEQUENCE</scope>
    <source>
        <strain evidence="10">HI-2016</strain>
    </source>
</reference>
<organism evidence="10 11">
    <name type="scientific">Albula glossodonta</name>
    <name type="common">roundjaw bonefish</name>
    <dbReference type="NCBI Taxonomy" id="121402"/>
    <lineage>
        <taxon>Eukaryota</taxon>
        <taxon>Metazoa</taxon>
        <taxon>Chordata</taxon>
        <taxon>Craniata</taxon>
        <taxon>Vertebrata</taxon>
        <taxon>Euteleostomi</taxon>
        <taxon>Actinopterygii</taxon>
        <taxon>Neopterygii</taxon>
        <taxon>Teleostei</taxon>
        <taxon>Albuliformes</taxon>
        <taxon>Albulidae</taxon>
        <taxon>Albula</taxon>
    </lineage>
</organism>
<gene>
    <name evidence="10" type="ORF">JZ751_012296</name>
</gene>
<feature type="coiled-coil region" evidence="9">
    <location>
        <begin position="44"/>
        <end position="71"/>
    </location>
</feature>
<evidence type="ECO:0000256" key="5">
    <source>
        <dbReference type="ARBA" id="ARBA00023204"/>
    </source>
</evidence>
<keyword evidence="4 9" id="KW-0175">Coiled coil</keyword>
<evidence type="ECO:0000256" key="7">
    <source>
        <dbReference type="ARBA" id="ARBA00059338"/>
    </source>
</evidence>
<dbReference type="OrthoDB" id="255837at2759"/>
<dbReference type="Proteomes" id="UP000824540">
    <property type="component" value="Unassembled WGS sequence"/>
</dbReference>
<comment type="subunit">
    <text evidence="8">Component of the swi5-sfr1 complex.</text>
</comment>
<dbReference type="InterPro" id="IPR010760">
    <property type="entry name" value="DNA-repair_Swi5"/>
</dbReference>
<comment type="caution">
    <text evidence="10">The sequence shown here is derived from an EMBL/GenBank/DDBJ whole genome shotgun (WGS) entry which is preliminary data.</text>
</comment>
<dbReference type="PANTHER" id="PTHR28529:SF2">
    <property type="entry name" value="DNA REPAIR PROTEIN SWI5 HOMOLOG"/>
    <property type="match status" value="1"/>
</dbReference>
<dbReference type="GO" id="GO:0034974">
    <property type="term" value="C:Swi5-Swi2 complex"/>
    <property type="evidence" value="ECO:0007669"/>
    <property type="project" value="TreeGrafter"/>
</dbReference>
<evidence type="ECO:0000256" key="1">
    <source>
        <dbReference type="ARBA" id="ARBA00008060"/>
    </source>
</evidence>
<dbReference type="GO" id="GO:0032798">
    <property type="term" value="C:Swi5-Sfr1 complex"/>
    <property type="evidence" value="ECO:0007669"/>
    <property type="project" value="TreeGrafter"/>
</dbReference>
<sequence>MPKKTAPKLPGARHRTVCVASAGVAPGGGTVQASSTPQSIAVVQLSLEQEIEELKRKHEELDSEIARLESDGVGIQELEKHIDLLHEYNDIKDIGQTLLGRLAAVRGVTTRDLYSHYGLELED</sequence>
<dbReference type="PANTHER" id="PTHR28529">
    <property type="entry name" value="DNA REPAIR PROTEIN SWI5 HOMOLOG"/>
    <property type="match status" value="1"/>
</dbReference>
<protein>
    <recommendedName>
        <fullName evidence="2">DNA repair protein SWI5 homolog</fullName>
    </recommendedName>
    <alternativeName>
        <fullName evidence="6">Protein SAE3 homolog</fullName>
    </alternativeName>
</protein>
<comment type="function">
    <text evidence="7">Component of the SWI5-SFR1 complex, a complex required for double-strand break repair via homologous recombination.</text>
</comment>
<evidence type="ECO:0000256" key="6">
    <source>
        <dbReference type="ARBA" id="ARBA00030081"/>
    </source>
</evidence>
<dbReference type="EMBL" id="JAFBMS010000003">
    <property type="protein sequence ID" value="KAG9354172.1"/>
    <property type="molecule type" value="Genomic_DNA"/>
</dbReference>
<dbReference type="FunFam" id="1.20.5.170:FF:000056">
    <property type="entry name" value="DNA repair protein SWI5 homolog"/>
    <property type="match status" value="1"/>
</dbReference>
<evidence type="ECO:0000256" key="4">
    <source>
        <dbReference type="ARBA" id="ARBA00023054"/>
    </source>
</evidence>
<accession>A0A8T2PRZ0</accession>
<evidence type="ECO:0000256" key="2">
    <source>
        <dbReference type="ARBA" id="ARBA00019825"/>
    </source>
</evidence>
<dbReference type="Pfam" id="PF07061">
    <property type="entry name" value="Swi5"/>
    <property type="match status" value="1"/>
</dbReference>
<evidence type="ECO:0000256" key="8">
    <source>
        <dbReference type="ARBA" id="ARBA00064461"/>
    </source>
</evidence>
<name>A0A8T2PRZ0_9TELE</name>
<keyword evidence="3" id="KW-0227">DNA damage</keyword>
<evidence type="ECO:0000256" key="9">
    <source>
        <dbReference type="SAM" id="Coils"/>
    </source>
</evidence>
<proteinExistence type="inferred from homology"/>